<organism evidence="10 11">
    <name type="scientific">Halochromatium glycolicum</name>
    <dbReference type="NCBI Taxonomy" id="85075"/>
    <lineage>
        <taxon>Bacteria</taxon>
        <taxon>Pseudomonadati</taxon>
        <taxon>Pseudomonadota</taxon>
        <taxon>Gammaproteobacteria</taxon>
        <taxon>Chromatiales</taxon>
        <taxon>Chromatiaceae</taxon>
        <taxon>Halochromatium</taxon>
    </lineage>
</organism>
<keyword evidence="10" id="KW-0966">Cell projection</keyword>
<dbReference type="GO" id="GO:0006935">
    <property type="term" value="P:chemotaxis"/>
    <property type="evidence" value="ECO:0007669"/>
    <property type="project" value="UniProtKB-KW"/>
</dbReference>
<dbReference type="Proteomes" id="UP001296776">
    <property type="component" value="Unassembled WGS sequence"/>
</dbReference>
<evidence type="ECO:0000256" key="2">
    <source>
        <dbReference type="ARBA" id="ARBA00021897"/>
    </source>
</evidence>
<dbReference type="InterPro" id="IPR036429">
    <property type="entry name" value="SpoA-like_sf"/>
</dbReference>
<comment type="subcellular location">
    <subcellularLocation>
        <location evidence="7">Cell membrane</location>
        <topology evidence="7">Peripheral membrane protein</topology>
        <orientation evidence="7">Cytoplasmic side</orientation>
    </subcellularLocation>
    <subcellularLocation>
        <location evidence="7">Bacterial flagellum basal body</location>
    </subcellularLocation>
</comment>
<comment type="similarity">
    <text evidence="1 7">Belongs to the FliN/MopA/SpaO family.</text>
</comment>
<dbReference type="InterPro" id="IPR001172">
    <property type="entry name" value="FliN_T3SS_HrcQb"/>
</dbReference>
<feature type="compositionally biased region" description="Basic and acidic residues" evidence="8">
    <location>
        <begin position="12"/>
        <end position="30"/>
    </location>
</feature>
<dbReference type="GO" id="GO:0071973">
    <property type="term" value="P:bacterial-type flagellum-dependent cell motility"/>
    <property type="evidence" value="ECO:0007669"/>
    <property type="project" value="UniProtKB-UniRule"/>
</dbReference>
<dbReference type="SUPFAM" id="SSF101801">
    <property type="entry name" value="Surface presentation of antigens (SPOA)"/>
    <property type="match status" value="1"/>
</dbReference>
<evidence type="ECO:0000256" key="4">
    <source>
        <dbReference type="ARBA" id="ARBA00022500"/>
    </source>
</evidence>
<dbReference type="Gene3D" id="2.30.330.10">
    <property type="entry name" value="SpoA-like"/>
    <property type="match status" value="1"/>
</dbReference>
<dbReference type="EMBL" id="NRSJ01000002">
    <property type="protein sequence ID" value="MBK1703337.1"/>
    <property type="molecule type" value="Genomic_DNA"/>
</dbReference>
<dbReference type="NCBIfam" id="TIGR02480">
    <property type="entry name" value="fliN"/>
    <property type="match status" value="1"/>
</dbReference>
<reference evidence="10" key="2">
    <citation type="journal article" date="2020" name="Microorganisms">
        <title>Osmotic Adaptation and Compatible Solute Biosynthesis of Phototrophic Bacteria as Revealed from Genome Analyses.</title>
        <authorList>
            <person name="Imhoff J.F."/>
            <person name="Rahn T."/>
            <person name="Kunzel S."/>
            <person name="Keller A."/>
            <person name="Neulinger S.C."/>
        </authorList>
    </citation>
    <scope>NUCLEOTIDE SEQUENCE</scope>
    <source>
        <strain evidence="10">DSM 11080</strain>
    </source>
</reference>
<evidence type="ECO:0000256" key="6">
    <source>
        <dbReference type="ARBA" id="ARBA00023136"/>
    </source>
</evidence>
<evidence type="ECO:0000256" key="1">
    <source>
        <dbReference type="ARBA" id="ARBA00009226"/>
    </source>
</evidence>
<keyword evidence="4 7" id="KW-0145">Chemotaxis</keyword>
<dbReference type="InterPro" id="IPR051469">
    <property type="entry name" value="FliN/MopA/SpaO"/>
</dbReference>
<evidence type="ECO:0000259" key="9">
    <source>
        <dbReference type="Pfam" id="PF01052"/>
    </source>
</evidence>
<gene>
    <name evidence="10" type="ORF">CKO40_01905</name>
</gene>
<dbReference type="PRINTS" id="PR00956">
    <property type="entry name" value="FLGMOTORFLIN"/>
</dbReference>
<evidence type="ECO:0000313" key="10">
    <source>
        <dbReference type="EMBL" id="MBK1703337.1"/>
    </source>
</evidence>
<protein>
    <recommendedName>
        <fullName evidence="2 7">Flagellar motor switch protein FliN</fullName>
    </recommendedName>
</protein>
<keyword evidence="5 7" id="KW-0283">Flagellar rotation</keyword>
<keyword evidence="3 7" id="KW-1003">Cell membrane</keyword>
<reference evidence="10" key="1">
    <citation type="submission" date="2017-08" db="EMBL/GenBank/DDBJ databases">
        <authorList>
            <person name="Imhoff J.F."/>
            <person name="Rahn T."/>
            <person name="Kuenzel S."/>
            <person name="Neulinger S.C."/>
        </authorList>
    </citation>
    <scope>NUCLEOTIDE SEQUENCE</scope>
    <source>
        <strain evidence="10">DSM 11080</strain>
    </source>
</reference>
<comment type="caution">
    <text evidence="10">The sequence shown here is derived from an EMBL/GenBank/DDBJ whole genome shotgun (WGS) entry which is preliminary data.</text>
</comment>
<feature type="domain" description="Flagellar motor switch protein FliN-like C-terminal" evidence="9">
    <location>
        <begin position="144"/>
        <end position="214"/>
    </location>
</feature>
<dbReference type="PANTHER" id="PTHR43484">
    <property type="match status" value="1"/>
</dbReference>
<accession>A0AAJ0U1C2</accession>
<feature type="region of interest" description="Disordered" evidence="8">
    <location>
        <begin position="1"/>
        <end position="138"/>
    </location>
</feature>
<keyword evidence="11" id="KW-1185">Reference proteome</keyword>
<name>A0AAJ0U1C2_9GAMM</name>
<evidence type="ECO:0000256" key="8">
    <source>
        <dbReference type="SAM" id="MobiDB-lite"/>
    </source>
</evidence>
<feature type="compositionally biased region" description="Acidic residues" evidence="8">
    <location>
        <begin position="31"/>
        <end position="48"/>
    </location>
</feature>
<dbReference type="GO" id="GO:0005886">
    <property type="term" value="C:plasma membrane"/>
    <property type="evidence" value="ECO:0007669"/>
    <property type="project" value="UniProtKB-SubCell"/>
</dbReference>
<evidence type="ECO:0000313" key="11">
    <source>
        <dbReference type="Proteomes" id="UP001296776"/>
    </source>
</evidence>
<evidence type="ECO:0000256" key="3">
    <source>
        <dbReference type="ARBA" id="ARBA00022475"/>
    </source>
</evidence>
<sequence length="225" mass="24214">MTDQDETEQTAGDERSADQAPEDEAKRPEEEVADQEGDEGVGETDADLDLWAAAMAEQEAAETADSETPERSDGGEEELWAAAMAEQEAQTPSAETEPPSDEPPASAPSETTASSQAAAEAAGDRVFRPLEQSGQKTESRDLEMILDIPVRLSVELGRTKVTIKQLLEMAQGSVVELDGLAGEPMDILINGYLIAQGEVVVVEDKYGIRITEIISPSERVQKLNR</sequence>
<evidence type="ECO:0000256" key="5">
    <source>
        <dbReference type="ARBA" id="ARBA00022779"/>
    </source>
</evidence>
<comment type="function">
    <text evidence="7">FliN is one of three proteins (FliG, FliN, FliM) that form the rotor-mounted switch complex (C ring), located at the base of the basal body. This complex interacts with the CheY and CheZ chemotaxis proteins, in addition to contacting components of the motor that determine the direction of flagellar rotation.</text>
</comment>
<dbReference type="InterPro" id="IPR012826">
    <property type="entry name" value="FliN"/>
</dbReference>
<keyword evidence="6 7" id="KW-0472">Membrane</keyword>
<dbReference type="GO" id="GO:0003774">
    <property type="term" value="F:cytoskeletal motor activity"/>
    <property type="evidence" value="ECO:0007669"/>
    <property type="project" value="UniProtKB-UniRule"/>
</dbReference>
<keyword evidence="10" id="KW-0282">Flagellum</keyword>
<feature type="compositionally biased region" description="Low complexity" evidence="8">
    <location>
        <begin position="107"/>
        <end position="121"/>
    </location>
</feature>
<dbReference type="AlphaFoldDB" id="A0AAJ0U1C2"/>
<keyword evidence="7" id="KW-0975">Bacterial flagellum</keyword>
<dbReference type="InterPro" id="IPR001543">
    <property type="entry name" value="FliN-like_C"/>
</dbReference>
<feature type="compositionally biased region" description="Low complexity" evidence="8">
    <location>
        <begin position="49"/>
        <end position="58"/>
    </location>
</feature>
<feature type="compositionally biased region" description="Low complexity" evidence="8">
    <location>
        <begin position="91"/>
        <end position="100"/>
    </location>
</feature>
<dbReference type="Pfam" id="PF01052">
    <property type="entry name" value="FliMN_C"/>
    <property type="match status" value="1"/>
</dbReference>
<proteinExistence type="inferred from homology"/>
<evidence type="ECO:0000256" key="7">
    <source>
        <dbReference type="RuleBase" id="RU362074"/>
    </source>
</evidence>
<dbReference type="PANTHER" id="PTHR43484:SF1">
    <property type="entry name" value="FLAGELLAR MOTOR SWITCH PROTEIN FLIN"/>
    <property type="match status" value="1"/>
</dbReference>
<dbReference type="GO" id="GO:0009425">
    <property type="term" value="C:bacterial-type flagellum basal body"/>
    <property type="evidence" value="ECO:0007669"/>
    <property type="project" value="UniProtKB-SubCell"/>
</dbReference>
<keyword evidence="10" id="KW-0969">Cilium</keyword>